<evidence type="ECO:0000313" key="4">
    <source>
        <dbReference type="Proteomes" id="UP001558713"/>
    </source>
</evidence>
<feature type="coiled-coil region" evidence="1">
    <location>
        <begin position="339"/>
        <end position="366"/>
    </location>
</feature>
<dbReference type="Pfam" id="PF03004">
    <property type="entry name" value="Transposase_24"/>
    <property type="match status" value="1"/>
</dbReference>
<evidence type="ECO:0000313" key="3">
    <source>
        <dbReference type="EMBL" id="KAL1208120.1"/>
    </source>
</evidence>
<feature type="compositionally biased region" description="Polar residues" evidence="2">
    <location>
        <begin position="18"/>
        <end position="30"/>
    </location>
</feature>
<gene>
    <name evidence="3" type="ORF">V5N11_010096</name>
</gene>
<dbReference type="AlphaFoldDB" id="A0ABD1B870"/>
<comment type="caution">
    <text evidence="3">The sequence shown here is derived from an EMBL/GenBank/DDBJ whole genome shotgun (WGS) entry which is preliminary data.</text>
</comment>
<sequence>MTRSPIRGSGFSYRRGPISQSDGSQSTAVQRSLAPRLSNSHAANNEPNPANNEPNPANSEPNTANSEPNGNMEEIAHVVRDIRVLHPSRRNGAKWFKHNIEVSTQVRKVIEGCFKGPWYSWKKVPHFYREAWFSTFQTKFEWDASIDNLVQANFENLAATRLKGMISLAKSNGEKPDWILSEYWRVMSEYWRTPKAKEKSEKARTSRLFNRDGLGAHSHRSGSRSYAKVKDVLEANNEDSSFMAVMKKTHQKSDGSYVDKRAQLIAERYDEYVRERLSQMDSTGEGLTADSLTQEEKNEIYVKVAGISKQGRVFGLGSLQSGAPMPLDGSSVSPPPEEVDALSRRVEELENELVKSREDKLLFQKRLEAMESFCFSTSS</sequence>
<dbReference type="InterPro" id="IPR004252">
    <property type="entry name" value="Probable_transposase_24"/>
</dbReference>
<feature type="region of interest" description="Disordered" evidence="2">
    <location>
        <begin position="1"/>
        <end position="70"/>
    </location>
</feature>
<evidence type="ECO:0000256" key="2">
    <source>
        <dbReference type="SAM" id="MobiDB-lite"/>
    </source>
</evidence>
<protein>
    <submittedName>
        <fullName evidence="3">Transposase-like protein</fullName>
    </submittedName>
</protein>
<evidence type="ECO:0000256" key="1">
    <source>
        <dbReference type="SAM" id="Coils"/>
    </source>
</evidence>
<proteinExistence type="predicted"/>
<feature type="compositionally biased region" description="Low complexity" evidence="2">
    <location>
        <begin position="38"/>
        <end position="66"/>
    </location>
</feature>
<dbReference type="Proteomes" id="UP001558713">
    <property type="component" value="Unassembled WGS sequence"/>
</dbReference>
<reference evidence="3 4" key="1">
    <citation type="submission" date="2024-04" db="EMBL/GenBank/DDBJ databases">
        <title>Genome assembly C_amara_ONT_v2.</title>
        <authorList>
            <person name="Yant L."/>
            <person name="Moore C."/>
            <person name="Slenker M."/>
        </authorList>
    </citation>
    <scope>NUCLEOTIDE SEQUENCE [LARGE SCALE GENOMIC DNA]</scope>
    <source>
        <tissue evidence="3">Leaf</tissue>
    </source>
</reference>
<keyword evidence="1" id="KW-0175">Coiled coil</keyword>
<organism evidence="3 4">
    <name type="scientific">Cardamine amara subsp. amara</name>
    <dbReference type="NCBI Taxonomy" id="228776"/>
    <lineage>
        <taxon>Eukaryota</taxon>
        <taxon>Viridiplantae</taxon>
        <taxon>Streptophyta</taxon>
        <taxon>Embryophyta</taxon>
        <taxon>Tracheophyta</taxon>
        <taxon>Spermatophyta</taxon>
        <taxon>Magnoliopsida</taxon>
        <taxon>eudicotyledons</taxon>
        <taxon>Gunneridae</taxon>
        <taxon>Pentapetalae</taxon>
        <taxon>rosids</taxon>
        <taxon>malvids</taxon>
        <taxon>Brassicales</taxon>
        <taxon>Brassicaceae</taxon>
        <taxon>Cardamineae</taxon>
        <taxon>Cardamine</taxon>
    </lineage>
</organism>
<keyword evidence="4" id="KW-1185">Reference proteome</keyword>
<dbReference type="EMBL" id="JBANAX010000458">
    <property type="protein sequence ID" value="KAL1208120.1"/>
    <property type="molecule type" value="Genomic_DNA"/>
</dbReference>
<name>A0ABD1B870_CARAN</name>
<accession>A0ABD1B870</accession>